<dbReference type="EMBL" id="JACHNU010000002">
    <property type="protein sequence ID" value="MBB4662179.1"/>
    <property type="molecule type" value="Genomic_DNA"/>
</dbReference>
<dbReference type="Gene3D" id="1.10.10.10">
    <property type="entry name" value="Winged helix-like DNA-binding domain superfamily/Winged helix DNA-binding domain"/>
    <property type="match status" value="1"/>
</dbReference>
<evidence type="ECO:0000256" key="2">
    <source>
        <dbReference type="ARBA" id="ARBA00023125"/>
    </source>
</evidence>
<evidence type="ECO:0000259" key="4">
    <source>
        <dbReference type="PROSITE" id="PS50949"/>
    </source>
</evidence>
<dbReference type="InterPro" id="IPR036390">
    <property type="entry name" value="WH_DNA-bd_sf"/>
</dbReference>
<comment type="caution">
    <text evidence="5">The sequence shown here is derived from an EMBL/GenBank/DDBJ whole genome shotgun (WGS) entry which is preliminary data.</text>
</comment>
<organism evidence="5 6">
    <name type="scientific">Conexibacter arvalis</name>
    <dbReference type="NCBI Taxonomy" id="912552"/>
    <lineage>
        <taxon>Bacteria</taxon>
        <taxon>Bacillati</taxon>
        <taxon>Actinomycetota</taxon>
        <taxon>Thermoleophilia</taxon>
        <taxon>Solirubrobacterales</taxon>
        <taxon>Conexibacteraceae</taxon>
        <taxon>Conexibacter</taxon>
    </lineage>
</organism>
<dbReference type="AlphaFoldDB" id="A0A840IBA8"/>
<dbReference type="InterPro" id="IPR036388">
    <property type="entry name" value="WH-like_DNA-bd_sf"/>
</dbReference>
<protein>
    <submittedName>
        <fullName evidence="5">DNA-binding GntR family transcriptional regulator</fullName>
    </submittedName>
</protein>
<keyword evidence="1" id="KW-0805">Transcription regulation</keyword>
<dbReference type="SUPFAM" id="SSF46785">
    <property type="entry name" value="Winged helix' DNA-binding domain"/>
    <property type="match status" value="1"/>
</dbReference>
<keyword evidence="2 5" id="KW-0238">DNA-binding</keyword>
<gene>
    <name evidence="5" type="ORF">BDZ31_001765</name>
</gene>
<dbReference type="PANTHER" id="PTHR43537:SF45">
    <property type="entry name" value="GNTR FAMILY REGULATORY PROTEIN"/>
    <property type="match status" value="1"/>
</dbReference>
<dbReference type="PROSITE" id="PS50949">
    <property type="entry name" value="HTH_GNTR"/>
    <property type="match status" value="1"/>
</dbReference>
<feature type="domain" description="HTH gntR-type" evidence="4">
    <location>
        <begin position="22"/>
        <end position="89"/>
    </location>
</feature>
<accession>A0A840IBA8</accession>
<reference evidence="5 6" key="1">
    <citation type="submission" date="2020-08" db="EMBL/GenBank/DDBJ databases">
        <title>Genomic Encyclopedia of Archaeal and Bacterial Type Strains, Phase II (KMG-II): from individual species to whole genera.</title>
        <authorList>
            <person name="Goeker M."/>
        </authorList>
    </citation>
    <scope>NUCLEOTIDE SEQUENCE [LARGE SCALE GENOMIC DNA]</scope>
    <source>
        <strain evidence="5 6">DSM 23288</strain>
    </source>
</reference>
<dbReference type="Proteomes" id="UP000585272">
    <property type="component" value="Unassembled WGS sequence"/>
</dbReference>
<evidence type="ECO:0000313" key="5">
    <source>
        <dbReference type="EMBL" id="MBB4662179.1"/>
    </source>
</evidence>
<dbReference type="SMART" id="SM00345">
    <property type="entry name" value="HTH_GNTR"/>
    <property type="match status" value="1"/>
</dbReference>
<dbReference type="InterPro" id="IPR011711">
    <property type="entry name" value="GntR_C"/>
</dbReference>
<dbReference type="InterPro" id="IPR000524">
    <property type="entry name" value="Tscrpt_reg_HTH_GntR"/>
</dbReference>
<name>A0A840IBA8_9ACTN</name>
<dbReference type="Pfam" id="PF07729">
    <property type="entry name" value="FCD"/>
    <property type="match status" value="1"/>
</dbReference>
<keyword evidence="3" id="KW-0804">Transcription</keyword>
<dbReference type="PANTHER" id="PTHR43537">
    <property type="entry name" value="TRANSCRIPTIONAL REGULATOR, GNTR FAMILY"/>
    <property type="match status" value="1"/>
</dbReference>
<dbReference type="GO" id="GO:0003677">
    <property type="term" value="F:DNA binding"/>
    <property type="evidence" value="ECO:0007669"/>
    <property type="project" value="UniProtKB-KW"/>
</dbReference>
<dbReference type="GO" id="GO:0003700">
    <property type="term" value="F:DNA-binding transcription factor activity"/>
    <property type="evidence" value="ECO:0007669"/>
    <property type="project" value="InterPro"/>
</dbReference>
<evidence type="ECO:0000313" key="6">
    <source>
        <dbReference type="Proteomes" id="UP000585272"/>
    </source>
</evidence>
<dbReference type="Pfam" id="PF00392">
    <property type="entry name" value="GntR"/>
    <property type="match status" value="1"/>
</dbReference>
<dbReference type="InterPro" id="IPR008920">
    <property type="entry name" value="TF_FadR/GntR_C"/>
</dbReference>
<evidence type="ECO:0000256" key="3">
    <source>
        <dbReference type="ARBA" id="ARBA00023163"/>
    </source>
</evidence>
<dbReference type="SMART" id="SM00895">
    <property type="entry name" value="FCD"/>
    <property type="match status" value="1"/>
</dbReference>
<evidence type="ECO:0000256" key="1">
    <source>
        <dbReference type="ARBA" id="ARBA00023015"/>
    </source>
</evidence>
<keyword evidence="6" id="KW-1185">Reference proteome</keyword>
<dbReference type="Gene3D" id="1.20.120.530">
    <property type="entry name" value="GntR ligand-binding domain-like"/>
    <property type="match status" value="1"/>
</dbReference>
<dbReference type="SUPFAM" id="SSF48008">
    <property type="entry name" value="GntR ligand-binding domain-like"/>
    <property type="match status" value="1"/>
</dbReference>
<sequence>MAPPRRPRKGADVLAFDRVDRPSLADMAHASISRSILAGEVPPGTQLKETHLADQLGMSRAPIREAFKRLADEHLVVERPRYGVFVREFDADDIADIYNLRVAIETTAARLFIRAGASTTPLRALVDEMEAAAGRGDTEAVVDAEVRFHQTLCDLCGNGYVSAVFRNLQGPIHMAMGMDDRNYVDLDEIVHEHDPVVDALEGGDEQVAVAVIAEHITSSVASVIERLGGDPGRILD</sequence>
<dbReference type="CDD" id="cd07377">
    <property type="entry name" value="WHTH_GntR"/>
    <property type="match status" value="1"/>
</dbReference>
<proteinExistence type="predicted"/>